<dbReference type="Proteomes" id="UP000499080">
    <property type="component" value="Unassembled WGS sequence"/>
</dbReference>
<evidence type="ECO:0000313" key="1">
    <source>
        <dbReference type="EMBL" id="GBM15217.1"/>
    </source>
</evidence>
<accession>A0A4Y2DGF5</accession>
<dbReference type="EMBL" id="BGPR01089421">
    <property type="protein sequence ID" value="GBM15217.1"/>
    <property type="molecule type" value="Genomic_DNA"/>
</dbReference>
<sequence length="105" mass="12120">MPRRRDVCRGLGFEIGGSQARDPYHQLSAGYVRQAYFIPLTIMSVCHVRIQLFTLVRFVCVCPKTTYCLVLIQPTYEHLCCKNPNKPKQPSCCFRRKSNKSTVCF</sequence>
<gene>
    <name evidence="1" type="ORF">AVEN_168298_1</name>
</gene>
<evidence type="ECO:0000313" key="2">
    <source>
        <dbReference type="Proteomes" id="UP000499080"/>
    </source>
</evidence>
<keyword evidence="2" id="KW-1185">Reference proteome</keyword>
<protein>
    <submittedName>
        <fullName evidence="1">Uncharacterized protein</fullName>
    </submittedName>
</protein>
<reference evidence="1 2" key="1">
    <citation type="journal article" date="2019" name="Sci. Rep.">
        <title>Orb-weaving spider Araneus ventricosus genome elucidates the spidroin gene catalogue.</title>
        <authorList>
            <person name="Kono N."/>
            <person name="Nakamura H."/>
            <person name="Ohtoshi R."/>
            <person name="Moran D.A.P."/>
            <person name="Shinohara A."/>
            <person name="Yoshida Y."/>
            <person name="Fujiwara M."/>
            <person name="Mori M."/>
            <person name="Tomita M."/>
            <person name="Arakawa K."/>
        </authorList>
    </citation>
    <scope>NUCLEOTIDE SEQUENCE [LARGE SCALE GENOMIC DNA]</scope>
</reference>
<dbReference type="AlphaFoldDB" id="A0A4Y2DGF5"/>
<comment type="caution">
    <text evidence="1">The sequence shown here is derived from an EMBL/GenBank/DDBJ whole genome shotgun (WGS) entry which is preliminary data.</text>
</comment>
<name>A0A4Y2DGF5_ARAVE</name>
<organism evidence="1 2">
    <name type="scientific">Araneus ventricosus</name>
    <name type="common">Orbweaver spider</name>
    <name type="synonym">Epeira ventricosa</name>
    <dbReference type="NCBI Taxonomy" id="182803"/>
    <lineage>
        <taxon>Eukaryota</taxon>
        <taxon>Metazoa</taxon>
        <taxon>Ecdysozoa</taxon>
        <taxon>Arthropoda</taxon>
        <taxon>Chelicerata</taxon>
        <taxon>Arachnida</taxon>
        <taxon>Araneae</taxon>
        <taxon>Araneomorphae</taxon>
        <taxon>Entelegynae</taxon>
        <taxon>Araneoidea</taxon>
        <taxon>Araneidae</taxon>
        <taxon>Araneus</taxon>
    </lineage>
</organism>
<proteinExistence type="predicted"/>